<dbReference type="GO" id="GO:0005829">
    <property type="term" value="C:cytosol"/>
    <property type="evidence" value="ECO:0007669"/>
    <property type="project" value="TreeGrafter"/>
</dbReference>
<keyword evidence="5" id="KW-0460">Magnesium</keyword>
<name>A0A1Z4LSN4_9CYAN</name>
<feature type="domain" description="4'-phosphopantetheinyl transferase N-terminal" evidence="7">
    <location>
        <begin position="34"/>
        <end position="115"/>
    </location>
</feature>
<dbReference type="GO" id="GO:0019878">
    <property type="term" value="P:lysine biosynthetic process via aminoadipic acid"/>
    <property type="evidence" value="ECO:0007669"/>
    <property type="project" value="TreeGrafter"/>
</dbReference>
<comment type="cofactor">
    <cofactor evidence="1">
        <name>Mg(2+)</name>
        <dbReference type="ChEBI" id="CHEBI:18420"/>
    </cofactor>
</comment>
<dbReference type="NCBIfam" id="TIGR00556">
    <property type="entry name" value="pantethn_trn"/>
    <property type="match status" value="1"/>
</dbReference>
<gene>
    <name evidence="8" type="ORF">NIES267_37380</name>
</gene>
<proteinExistence type="inferred from homology"/>
<reference evidence="8 9" key="1">
    <citation type="submission" date="2017-06" db="EMBL/GenBank/DDBJ databases">
        <title>Genome sequencing of cyanobaciteial culture collection at National Institute for Environmental Studies (NIES).</title>
        <authorList>
            <person name="Hirose Y."/>
            <person name="Shimura Y."/>
            <person name="Fujisawa T."/>
            <person name="Nakamura Y."/>
            <person name="Kawachi M."/>
        </authorList>
    </citation>
    <scope>NUCLEOTIDE SEQUENCE [LARGE SCALE GENOMIC DNA]</scope>
    <source>
        <strain evidence="8 9">NIES-267</strain>
    </source>
</reference>
<dbReference type="InterPro" id="IPR004568">
    <property type="entry name" value="Ppantetheine-prot_Trfase_dom"/>
</dbReference>
<comment type="similarity">
    <text evidence="2">Belongs to the P-Pant transferase superfamily. Gsp/Sfp/HetI/AcpT family.</text>
</comment>
<dbReference type="GO" id="GO:0000287">
    <property type="term" value="F:magnesium ion binding"/>
    <property type="evidence" value="ECO:0007669"/>
    <property type="project" value="InterPro"/>
</dbReference>
<evidence type="ECO:0000313" key="9">
    <source>
        <dbReference type="Proteomes" id="UP000218418"/>
    </source>
</evidence>
<dbReference type="PANTHER" id="PTHR12215:SF10">
    <property type="entry name" value="L-AMINOADIPATE-SEMIALDEHYDE DEHYDROGENASE-PHOSPHOPANTETHEINYL TRANSFERASE"/>
    <property type="match status" value="1"/>
</dbReference>
<dbReference type="OrthoDB" id="9808281at2"/>
<dbReference type="EMBL" id="AP018227">
    <property type="protein sequence ID" value="BAY84242.1"/>
    <property type="molecule type" value="Genomic_DNA"/>
</dbReference>
<evidence type="ECO:0000256" key="4">
    <source>
        <dbReference type="ARBA" id="ARBA00022723"/>
    </source>
</evidence>
<keyword evidence="3 8" id="KW-0808">Transferase</keyword>
<dbReference type="InterPro" id="IPR037143">
    <property type="entry name" value="4-PPantetheinyl_Trfase_dom_sf"/>
</dbReference>
<keyword evidence="4" id="KW-0479">Metal-binding</keyword>
<dbReference type="InterPro" id="IPR008278">
    <property type="entry name" value="4-PPantetheinyl_Trfase_dom"/>
</dbReference>
<evidence type="ECO:0000256" key="5">
    <source>
        <dbReference type="ARBA" id="ARBA00022842"/>
    </source>
</evidence>
<evidence type="ECO:0000256" key="2">
    <source>
        <dbReference type="ARBA" id="ARBA00010990"/>
    </source>
</evidence>
<dbReference type="GO" id="GO:0008897">
    <property type="term" value="F:holo-[acyl-carrier-protein] synthase activity"/>
    <property type="evidence" value="ECO:0007669"/>
    <property type="project" value="InterPro"/>
</dbReference>
<dbReference type="Pfam" id="PF01648">
    <property type="entry name" value="ACPS"/>
    <property type="match status" value="1"/>
</dbReference>
<dbReference type="InterPro" id="IPR050559">
    <property type="entry name" value="P-Pant_transferase_sf"/>
</dbReference>
<keyword evidence="9" id="KW-1185">Reference proteome</keyword>
<dbReference type="PANTHER" id="PTHR12215">
    <property type="entry name" value="PHOSPHOPANTETHEINE TRANSFERASE"/>
    <property type="match status" value="1"/>
</dbReference>
<evidence type="ECO:0000256" key="3">
    <source>
        <dbReference type="ARBA" id="ARBA00022679"/>
    </source>
</evidence>
<dbReference type="Pfam" id="PF22624">
    <property type="entry name" value="AASDHPPT_N"/>
    <property type="match status" value="1"/>
</dbReference>
<organism evidence="8 9">
    <name type="scientific">Calothrix parasitica NIES-267</name>
    <dbReference type="NCBI Taxonomy" id="1973488"/>
    <lineage>
        <taxon>Bacteria</taxon>
        <taxon>Bacillati</taxon>
        <taxon>Cyanobacteriota</taxon>
        <taxon>Cyanophyceae</taxon>
        <taxon>Nostocales</taxon>
        <taxon>Calotrichaceae</taxon>
        <taxon>Calothrix</taxon>
    </lineage>
</organism>
<dbReference type="InterPro" id="IPR055066">
    <property type="entry name" value="AASDHPPT_N"/>
</dbReference>
<sequence>MWLKAPSDITDIKLLPNEVHIWRENLDNVKALLEDFAQVLSEDELVRARRFHFEQHRQRFIAGRGILRNILGRYLNIEPSQINFGYEPRGKPFLEQKLYENNLCFNLSHSQNYALYVMSLNNSIGVDLECINSKTDVVSLAQRFFSPSEFAVIESASPEQQQQLFFRYWTCKEAYLKATGTGLKDLQKVEISLTHEKPAELNISNIENSGVWSLLEIQPFSNCAATVAVRGRDLQFKYWDY</sequence>
<dbReference type="AlphaFoldDB" id="A0A1Z4LSN4"/>
<feature type="domain" description="4'-phosphopantetheinyl transferase" evidence="6">
    <location>
        <begin position="123"/>
        <end position="221"/>
    </location>
</feature>
<evidence type="ECO:0000259" key="7">
    <source>
        <dbReference type="Pfam" id="PF22624"/>
    </source>
</evidence>
<accession>A0A1Z4LSN4</accession>
<dbReference type="SUPFAM" id="SSF56214">
    <property type="entry name" value="4'-phosphopantetheinyl transferase"/>
    <property type="match status" value="2"/>
</dbReference>
<evidence type="ECO:0000256" key="1">
    <source>
        <dbReference type="ARBA" id="ARBA00001946"/>
    </source>
</evidence>
<dbReference type="GO" id="GO:0006633">
    <property type="term" value="P:fatty acid biosynthetic process"/>
    <property type="evidence" value="ECO:0007669"/>
    <property type="project" value="InterPro"/>
</dbReference>
<dbReference type="Gene3D" id="3.90.470.20">
    <property type="entry name" value="4'-phosphopantetheinyl transferase domain"/>
    <property type="match status" value="2"/>
</dbReference>
<evidence type="ECO:0000259" key="6">
    <source>
        <dbReference type="Pfam" id="PF01648"/>
    </source>
</evidence>
<dbReference type="Proteomes" id="UP000218418">
    <property type="component" value="Chromosome"/>
</dbReference>
<evidence type="ECO:0000313" key="8">
    <source>
        <dbReference type="EMBL" id="BAY84242.1"/>
    </source>
</evidence>
<protein>
    <submittedName>
        <fullName evidence="8">4'-phosphopantetheinyl transferase</fullName>
    </submittedName>
</protein>